<dbReference type="InterPro" id="IPR020892">
    <property type="entry name" value="Cyclophilin-type_PPIase_CS"/>
</dbReference>
<comment type="catalytic activity">
    <reaction evidence="5">
        <text>[protein]-peptidylproline (omega=180) = [protein]-peptidylproline (omega=0)</text>
        <dbReference type="Rhea" id="RHEA:16237"/>
        <dbReference type="Rhea" id="RHEA-COMP:10747"/>
        <dbReference type="Rhea" id="RHEA-COMP:10748"/>
        <dbReference type="ChEBI" id="CHEBI:83833"/>
        <dbReference type="ChEBI" id="CHEBI:83834"/>
        <dbReference type="EC" id="5.2.1.8"/>
    </reaction>
</comment>
<dbReference type="InterPro" id="IPR029000">
    <property type="entry name" value="Cyclophilin-like_dom_sf"/>
</dbReference>
<keyword evidence="3 5" id="KW-0697">Rotamase</keyword>
<dbReference type="RefSeq" id="WP_039045516.1">
    <property type="nucleotide sequence ID" value="NZ_CP027852.1"/>
</dbReference>
<evidence type="ECO:0000256" key="4">
    <source>
        <dbReference type="ARBA" id="ARBA00023235"/>
    </source>
</evidence>
<comment type="function">
    <text evidence="1 5">PPIases accelerate the folding of proteins. It catalyzes the cis-trans isomerization of proline imidic peptide bonds in oligopeptides.</text>
</comment>
<evidence type="ECO:0000256" key="3">
    <source>
        <dbReference type="ARBA" id="ARBA00023110"/>
    </source>
</evidence>
<protein>
    <recommendedName>
        <fullName evidence="5">Peptidyl-prolyl cis-trans isomerase</fullName>
        <shortName evidence="5">PPIase</shortName>
        <ecNumber evidence="5">5.2.1.8</ecNumber>
    </recommendedName>
</protein>
<keyword evidence="5" id="KW-0732">Signal</keyword>
<reference evidence="7" key="1">
    <citation type="submission" date="2021-03" db="EMBL/GenBank/DDBJ databases">
        <title>Plesiomonas shigelloides zfcc0051, isolated from zebrafish feces.</title>
        <authorList>
            <person name="Vanderhoek Z."/>
            <person name="Gaulke C."/>
        </authorList>
    </citation>
    <scope>NUCLEOTIDE SEQUENCE</scope>
    <source>
        <strain evidence="7">Zfcc0051</strain>
    </source>
</reference>
<evidence type="ECO:0000259" key="6">
    <source>
        <dbReference type="PROSITE" id="PS50072"/>
    </source>
</evidence>
<dbReference type="InterPro" id="IPR044665">
    <property type="entry name" value="E_coli_cyclophilin_A-like"/>
</dbReference>
<gene>
    <name evidence="7" type="ORF">J2R62_03075</name>
</gene>
<dbReference type="EC" id="5.2.1.8" evidence="5"/>
<dbReference type="PROSITE" id="PS50072">
    <property type="entry name" value="CSA_PPIASE_2"/>
    <property type="match status" value="1"/>
</dbReference>
<dbReference type="GO" id="GO:0006457">
    <property type="term" value="P:protein folding"/>
    <property type="evidence" value="ECO:0007669"/>
    <property type="project" value="InterPro"/>
</dbReference>
<proteinExistence type="inferred from homology"/>
<keyword evidence="4 5" id="KW-0413">Isomerase</keyword>
<dbReference type="InterPro" id="IPR002130">
    <property type="entry name" value="Cyclophilin-type_PPIase_dom"/>
</dbReference>
<evidence type="ECO:0000256" key="1">
    <source>
        <dbReference type="ARBA" id="ARBA00002388"/>
    </source>
</evidence>
<evidence type="ECO:0000313" key="8">
    <source>
        <dbReference type="Proteomes" id="UP000664658"/>
    </source>
</evidence>
<evidence type="ECO:0000256" key="5">
    <source>
        <dbReference type="RuleBase" id="RU363019"/>
    </source>
</evidence>
<comment type="similarity">
    <text evidence="2 5">Belongs to the cyclophilin-type PPIase family.</text>
</comment>
<dbReference type="PROSITE" id="PS00170">
    <property type="entry name" value="CSA_PPIASE_1"/>
    <property type="match status" value="1"/>
</dbReference>
<dbReference type="GO" id="GO:0003755">
    <property type="term" value="F:peptidyl-prolyl cis-trans isomerase activity"/>
    <property type="evidence" value="ECO:0007669"/>
    <property type="project" value="UniProtKB-UniRule"/>
</dbReference>
<organism evidence="7 8">
    <name type="scientific">Plesiomonas shigelloides</name>
    <name type="common">Aeromonas shigelloides</name>
    <dbReference type="NCBI Taxonomy" id="703"/>
    <lineage>
        <taxon>Bacteria</taxon>
        <taxon>Pseudomonadati</taxon>
        <taxon>Pseudomonadota</taxon>
        <taxon>Gammaproteobacteria</taxon>
        <taxon>Enterobacterales</taxon>
        <taxon>Enterobacteriaceae</taxon>
        <taxon>Plesiomonas</taxon>
    </lineage>
</organism>
<feature type="domain" description="PPIase cyclophilin-type" evidence="6">
    <location>
        <begin position="25"/>
        <end position="186"/>
    </location>
</feature>
<dbReference type="Proteomes" id="UP000664658">
    <property type="component" value="Unassembled WGS sequence"/>
</dbReference>
<evidence type="ECO:0000256" key="2">
    <source>
        <dbReference type="ARBA" id="ARBA00007365"/>
    </source>
</evidence>
<sequence>MMRRLMSIAATLLVCWSSALFAAPAAPVVTLQTSQGEIAIELDPQAAPQTVANFLRYVDDGSYVGTQFHRVIPGFVVQGGGLDADLRPRPEYAPVKNESANGLSNRYGSIAMARTSDPDSATRQFYINISNNTMLDNTPGRPGYAVFGKVIRGMDVVEKMAAVPTRNAGGMADVPVTPIVIEKVSVTR</sequence>
<name>A0A8I1W475_PLESH</name>
<dbReference type="Pfam" id="PF00160">
    <property type="entry name" value="Pro_isomerase"/>
    <property type="match status" value="1"/>
</dbReference>
<comment type="caution">
    <text evidence="7">The sequence shown here is derived from an EMBL/GenBank/DDBJ whole genome shotgun (WGS) entry which is preliminary data.</text>
</comment>
<dbReference type="CDD" id="cd01920">
    <property type="entry name" value="cyclophilin_EcCYP_like"/>
    <property type="match status" value="1"/>
</dbReference>
<accession>A0A8I1W475</accession>
<evidence type="ECO:0000313" key="7">
    <source>
        <dbReference type="EMBL" id="MBO1107208.1"/>
    </source>
</evidence>
<feature type="chain" id="PRO_5034372349" description="Peptidyl-prolyl cis-trans isomerase" evidence="5">
    <location>
        <begin position="23"/>
        <end position="188"/>
    </location>
</feature>
<dbReference type="Gene3D" id="2.40.100.10">
    <property type="entry name" value="Cyclophilin-like"/>
    <property type="match status" value="1"/>
</dbReference>
<dbReference type="PANTHER" id="PTHR43246">
    <property type="entry name" value="PEPTIDYL-PROLYL CIS-TRANS ISOMERASE CYP38, CHLOROPLASTIC"/>
    <property type="match status" value="1"/>
</dbReference>
<feature type="signal peptide" evidence="5">
    <location>
        <begin position="1"/>
        <end position="22"/>
    </location>
</feature>
<dbReference type="EMBL" id="JAFNAA010000002">
    <property type="protein sequence ID" value="MBO1107208.1"/>
    <property type="molecule type" value="Genomic_DNA"/>
</dbReference>
<dbReference type="SUPFAM" id="SSF50891">
    <property type="entry name" value="Cyclophilin-like"/>
    <property type="match status" value="1"/>
</dbReference>
<dbReference type="AlphaFoldDB" id="A0A8I1W475"/>
<dbReference type="PRINTS" id="PR00153">
    <property type="entry name" value="CSAPPISMRASE"/>
</dbReference>